<sequence>MLCKDFLRITCLGAAIALGLLVQNAQHISAPQADSWAGQAEGARPVQSETVSLAQPAAFNA</sequence>
<name>A0A9Q9HI22_LEICA</name>
<reference evidence="1" key="1">
    <citation type="submission" date="2021-08" db="EMBL/GenBank/DDBJ databases">
        <authorList>
            <person name="Nwanade C."/>
            <person name="Wang M."/>
            <person name="Masoudi A."/>
            <person name="Yu Z."/>
            <person name="Liu J."/>
        </authorList>
    </citation>
    <scope>NUCLEOTIDE SEQUENCE</scope>
    <source>
        <strain evidence="1">S122</strain>
    </source>
</reference>
<protein>
    <submittedName>
        <fullName evidence="1">Uncharacterized protein</fullName>
    </submittedName>
</protein>
<organism evidence="1 2">
    <name type="scientific">Leisingera caerulea</name>
    <name type="common">Phaeobacter caeruleus</name>
    <dbReference type="NCBI Taxonomy" id="506591"/>
    <lineage>
        <taxon>Bacteria</taxon>
        <taxon>Pseudomonadati</taxon>
        <taxon>Pseudomonadota</taxon>
        <taxon>Alphaproteobacteria</taxon>
        <taxon>Rhodobacterales</taxon>
        <taxon>Roseobacteraceae</taxon>
        <taxon>Leisingera</taxon>
    </lineage>
</organism>
<gene>
    <name evidence="1" type="ORF">K3721_11620</name>
</gene>
<dbReference type="KEGG" id="lcae:K3721_11620"/>
<dbReference type="AlphaFoldDB" id="A0A9Q9HI22"/>
<accession>A0A9Q9HI22</accession>
<dbReference type="EMBL" id="CP081070">
    <property type="protein sequence ID" value="UWQ52675.1"/>
    <property type="molecule type" value="Genomic_DNA"/>
</dbReference>
<dbReference type="RefSeq" id="WP_036797465.1">
    <property type="nucleotide sequence ID" value="NZ_CP081064.1"/>
</dbReference>
<dbReference type="Proteomes" id="UP001058713">
    <property type="component" value="Chromosome"/>
</dbReference>
<evidence type="ECO:0000313" key="2">
    <source>
        <dbReference type="Proteomes" id="UP001058713"/>
    </source>
</evidence>
<evidence type="ECO:0000313" key="1">
    <source>
        <dbReference type="EMBL" id="UWQ52675.1"/>
    </source>
</evidence>
<proteinExistence type="predicted"/>